<proteinExistence type="inferred from homology"/>
<organism evidence="11 12">
    <name type="scientific">Chlamydomonas schloesseri</name>
    <dbReference type="NCBI Taxonomy" id="2026947"/>
    <lineage>
        <taxon>Eukaryota</taxon>
        <taxon>Viridiplantae</taxon>
        <taxon>Chlorophyta</taxon>
        <taxon>core chlorophytes</taxon>
        <taxon>Chlorophyceae</taxon>
        <taxon>CS clade</taxon>
        <taxon>Chlamydomonadales</taxon>
        <taxon>Chlamydomonadaceae</taxon>
        <taxon>Chlamydomonas</taxon>
    </lineage>
</organism>
<dbReference type="PROSITE" id="PS50920">
    <property type="entry name" value="SOLCAR"/>
    <property type="match status" value="2"/>
</dbReference>
<comment type="similarity">
    <text evidence="2 9">Belongs to the mitochondrial carrier (TC 2.A.29) family.</text>
</comment>
<evidence type="ECO:0000256" key="1">
    <source>
        <dbReference type="ARBA" id="ARBA00004448"/>
    </source>
</evidence>
<feature type="repeat" description="Solcar" evidence="8">
    <location>
        <begin position="197"/>
        <end position="284"/>
    </location>
</feature>
<keyword evidence="9" id="KW-0813">Transport</keyword>
<reference evidence="11" key="1">
    <citation type="journal article" date="2020" name="bioRxiv">
        <title>Comparative genomics of Chlamydomonas.</title>
        <authorList>
            <person name="Craig R.J."/>
            <person name="Hasan A.R."/>
            <person name="Ness R.W."/>
            <person name="Keightley P.D."/>
        </authorList>
    </citation>
    <scope>NUCLEOTIDE SEQUENCE</scope>
    <source>
        <strain evidence="11">CCAP 11/173</strain>
    </source>
</reference>
<dbReference type="InterPro" id="IPR023395">
    <property type="entry name" value="MCP_dom_sf"/>
</dbReference>
<comment type="subcellular location">
    <subcellularLocation>
        <location evidence="1">Mitochondrion inner membrane</location>
        <topology evidence="1">Multi-pass membrane protein</topology>
    </subcellularLocation>
</comment>
<gene>
    <name evidence="11" type="ORF">HYH02_007923</name>
</gene>
<comment type="caution">
    <text evidence="11">The sequence shown here is derived from an EMBL/GenBank/DDBJ whole genome shotgun (WGS) entry which is preliminary data.</text>
</comment>
<dbReference type="PANTHER" id="PTHR45678:SF9">
    <property type="entry name" value="CALCIUM-BINDING MITOCHONDRIAL CARRIER PROTEIN ARALAR1"/>
    <property type="match status" value="1"/>
</dbReference>
<evidence type="ECO:0000256" key="4">
    <source>
        <dbReference type="ARBA" id="ARBA00022792"/>
    </source>
</evidence>
<evidence type="ECO:0000256" key="9">
    <source>
        <dbReference type="RuleBase" id="RU000488"/>
    </source>
</evidence>
<keyword evidence="7 8" id="KW-0472">Membrane</keyword>
<dbReference type="Pfam" id="PF00153">
    <property type="entry name" value="Mito_carr"/>
    <property type="match status" value="2"/>
</dbReference>
<evidence type="ECO:0000256" key="6">
    <source>
        <dbReference type="ARBA" id="ARBA00023128"/>
    </source>
</evidence>
<dbReference type="OrthoDB" id="44467at2759"/>
<keyword evidence="5" id="KW-1133">Transmembrane helix</keyword>
<evidence type="ECO:0000256" key="5">
    <source>
        <dbReference type="ARBA" id="ARBA00022989"/>
    </source>
</evidence>
<dbReference type="GO" id="GO:0005743">
    <property type="term" value="C:mitochondrial inner membrane"/>
    <property type="evidence" value="ECO:0007669"/>
    <property type="project" value="UniProtKB-SubCell"/>
</dbReference>
<protein>
    <submittedName>
        <fullName evidence="11">Uncharacterized protein</fullName>
    </submittedName>
</protein>
<evidence type="ECO:0000313" key="11">
    <source>
        <dbReference type="EMBL" id="KAG2447180.1"/>
    </source>
</evidence>
<dbReference type="InterPro" id="IPR018108">
    <property type="entry name" value="MCP_transmembrane"/>
</dbReference>
<evidence type="ECO:0000256" key="2">
    <source>
        <dbReference type="ARBA" id="ARBA00006375"/>
    </source>
</evidence>
<feature type="region of interest" description="Disordered" evidence="10">
    <location>
        <begin position="1"/>
        <end position="34"/>
    </location>
</feature>
<dbReference type="AlphaFoldDB" id="A0A835WHP2"/>
<evidence type="ECO:0000313" key="12">
    <source>
        <dbReference type="Proteomes" id="UP000613740"/>
    </source>
</evidence>
<feature type="compositionally biased region" description="Polar residues" evidence="10">
    <location>
        <begin position="1"/>
        <end position="29"/>
    </location>
</feature>
<name>A0A835WHP2_9CHLO</name>
<dbReference type="SUPFAM" id="SSF103506">
    <property type="entry name" value="Mitochondrial carrier"/>
    <property type="match status" value="1"/>
</dbReference>
<keyword evidence="12" id="KW-1185">Reference proteome</keyword>
<evidence type="ECO:0000256" key="7">
    <source>
        <dbReference type="ARBA" id="ARBA00023136"/>
    </source>
</evidence>
<sequence length="307" mass="32994">MSASKQLQAPQQEKMPSQPRQPARPSTVTPGEHTAIGALGGTVEVCIMQPLVGIKNALQEGRPIPRNPAHLYRGLLMNIVSMAPITASQFGTNRLMQTVVLKKSEADLSPVERFGSAGVAGAVSAFIASPSELIIIQQQKSGRSLTAETSHFMQTYGASSLVRGLIPAIGREMLYAAGYLGLFPIIKKNLDEKMPESPGLSLVVAGVTGGVFAAFCSHPFDTAKTRMQAFMYSKPEYANLRTTFSTIYKEGGLPLFWKGLAPRMLRIVCATFILNSLRTNCVEYLDNVRAPHSEASSASSPALKPAL</sequence>
<feature type="repeat" description="Solcar" evidence="8">
    <location>
        <begin position="108"/>
        <end position="189"/>
    </location>
</feature>
<dbReference type="Proteomes" id="UP000613740">
    <property type="component" value="Unassembled WGS sequence"/>
</dbReference>
<evidence type="ECO:0000256" key="3">
    <source>
        <dbReference type="ARBA" id="ARBA00022692"/>
    </source>
</evidence>
<keyword evidence="4" id="KW-0999">Mitochondrion inner membrane</keyword>
<keyword evidence="3 8" id="KW-0812">Transmembrane</keyword>
<dbReference type="Gene3D" id="1.50.40.10">
    <property type="entry name" value="Mitochondrial carrier domain"/>
    <property type="match status" value="1"/>
</dbReference>
<accession>A0A835WHP2</accession>
<keyword evidence="6" id="KW-0496">Mitochondrion</keyword>
<dbReference type="InterPro" id="IPR051028">
    <property type="entry name" value="Mito_Solute_Carrier"/>
</dbReference>
<dbReference type="EMBL" id="JAEHOD010000023">
    <property type="protein sequence ID" value="KAG2447180.1"/>
    <property type="molecule type" value="Genomic_DNA"/>
</dbReference>
<dbReference type="PANTHER" id="PTHR45678">
    <property type="entry name" value="MITOCHONDRIAL 2-OXODICARBOXYLATE CARRIER 1-RELATED"/>
    <property type="match status" value="1"/>
</dbReference>
<evidence type="ECO:0000256" key="8">
    <source>
        <dbReference type="PROSITE-ProRule" id="PRU00282"/>
    </source>
</evidence>
<dbReference type="GO" id="GO:0022857">
    <property type="term" value="F:transmembrane transporter activity"/>
    <property type="evidence" value="ECO:0007669"/>
    <property type="project" value="TreeGrafter"/>
</dbReference>
<evidence type="ECO:0000256" key="10">
    <source>
        <dbReference type="SAM" id="MobiDB-lite"/>
    </source>
</evidence>